<sequence>MGSFSIWHWAILVIVLGSIWYAIYLSSRKVNAQGQPEGIGGWLMLMAIGVTIAPLRTLSEISKNVESYGQLMAIPNGPATVYVEVGLFLALLVLQVIVAVALYKKKRTFPRLYMYQWIAAPVIVLIDVLAISYFLKVAPGDLLTVDAVVPVLASFAFGAIWVWYLSASVRVRNTFTEA</sequence>
<feature type="transmembrane region" description="Helical" evidence="1">
    <location>
        <begin position="6"/>
        <end position="27"/>
    </location>
</feature>
<feature type="transmembrane region" description="Helical" evidence="1">
    <location>
        <begin position="39"/>
        <end position="59"/>
    </location>
</feature>
<accession>A0A371XDS7</accession>
<comment type="caution">
    <text evidence="2">The sequence shown here is derived from an EMBL/GenBank/DDBJ whole genome shotgun (WGS) entry which is preliminary data.</text>
</comment>
<protein>
    <submittedName>
        <fullName evidence="2">DUF2569 family protein</fullName>
    </submittedName>
</protein>
<dbReference type="AlphaFoldDB" id="A0A371XDS7"/>
<feature type="transmembrane region" description="Helical" evidence="1">
    <location>
        <begin position="147"/>
        <end position="165"/>
    </location>
</feature>
<feature type="transmembrane region" description="Helical" evidence="1">
    <location>
        <begin position="79"/>
        <end position="103"/>
    </location>
</feature>
<proteinExistence type="predicted"/>
<dbReference type="Proteomes" id="UP000262379">
    <property type="component" value="Unassembled WGS sequence"/>
</dbReference>
<feature type="transmembrane region" description="Helical" evidence="1">
    <location>
        <begin position="115"/>
        <end position="135"/>
    </location>
</feature>
<evidence type="ECO:0000313" key="2">
    <source>
        <dbReference type="EMBL" id="RFC67387.1"/>
    </source>
</evidence>
<organism evidence="2 3">
    <name type="scientific">Mesorhizobium denitrificans</name>
    <dbReference type="NCBI Taxonomy" id="2294114"/>
    <lineage>
        <taxon>Bacteria</taxon>
        <taxon>Pseudomonadati</taxon>
        <taxon>Pseudomonadota</taxon>
        <taxon>Alphaproteobacteria</taxon>
        <taxon>Hyphomicrobiales</taxon>
        <taxon>Phyllobacteriaceae</taxon>
        <taxon>Mesorhizobium</taxon>
    </lineage>
</organism>
<dbReference type="EMBL" id="QURN01000008">
    <property type="protein sequence ID" value="RFC67387.1"/>
    <property type="molecule type" value="Genomic_DNA"/>
</dbReference>
<dbReference type="InterPro" id="IPR019690">
    <property type="entry name" value="DUF2569"/>
</dbReference>
<gene>
    <name evidence="2" type="ORF">DY251_12685</name>
</gene>
<keyword evidence="3" id="KW-1185">Reference proteome</keyword>
<keyword evidence="1" id="KW-0812">Transmembrane</keyword>
<keyword evidence="1" id="KW-0472">Membrane</keyword>
<evidence type="ECO:0000256" key="1">
    <source>
        <dbReference type="SAM" id="Phobius"/>
    </source>
</evidence>
<reference evidence="3" key="1">
    <citation type="submission" date="2018-08" db="EMBL/GenBank/DDBJ databases">
        <authorList>
            <person name="Im W.T."/>
        </authorList>
    </citation>
    <scope>NUCLEOTIDE SEQUENCE [LARGE SCALE GENOMIC DNA]</scope>
    <source>
        <strain evidence="3">LA-28</strain>
    </source>
</reference>
<dbReference type="RefSeq" id="WP_116624259.1">
    <property type="nucleotide sequence ID" value="NZ_QURN01000008.1"/>
</dbReference>
<dbReference type="Pfam" id="PF10754">
    <property type="entry name" value="DUF2569"/>
    <property type="match status" value="1"/>
</dbReference>
<evidence type="ECO:0000313" key="3">
    <source>
        <dbReference type="Proteomes" id="UP000262379"/>
    </source>
</evidence>
<name>A0A371XDS7_9HYPH</name>
<keyword evidence="1" id="KW-1133">Transmembrane helix</keyword>